<dbReference type="EC" id="2.7.1.-" evidence="5"/>
<dbReference type="InterPro" id="IPR042080">
    <property type="entry name" value="RNA_2'-PTrans_N"/>
</dbReference>
<dbReference type="HAMAP" id="MF_00299">
    <property type="entry name" value="KptA"/>
    <property type="match status" value="1"/>
</dbReference>
<evidence type="ECO:0000256" key="1">
    <source>
        <dbReference type="ARBA" id="ARBA00009836"/>
    </source>
</evidence>
<proteinExistence type="inferred from homology"/>
<evidence type="ECO:0000256" key="3">
    <source>
        <dbReference type="ARBA" id="ARBA00023027"/>
    </source>
</evidence>
<dbReference type="Gene3D" id="3.20.170.30">
    <property type="match status" value="1"/>
</dbReference>
<keyword evidence="2 5" id="KW-0808">Transferase</keyword>
<evidence type="ECO:0000313" key="6">
    <source>
        <dbReference type="EMBL" id="WNH51231.1"/>
    </source>
</evidence>
<evidence type="ECO:0000256" key="5">
    <source>
        <dbReference type="HAMAP-Rule" id="MF_00299"/>
    </source>
</evidence>
<keyword evidence="3 5" id="KW-0520">NAD</keyword>
<evidence type="ECO:0000313" key="7">
    <source>
        <dbReference type="Proteomes" id="UP001302072"/>
    </source>
</evidence>
<dbReference type="RefSeq" id="WP_311190482.1">
    <property type="nucleotide sequence ID" value="NZ_CP115541.1"/>
</dbReference>
<dbReference type="EMBL" id="CP115541">
    <property type="protein sequence ID" value="WNH51231.1"/>
    <property type="molecule type" value="Genomic_DNA"/>
</dbReference>
<comment type="function">
    <text evidence="4 5">Removes the 2'-phosphate from RNA via an intermediate in which the phosphate is ADP-ribosylated by NAD followed by a presumed transesterification to release the RNA and generate ADP-ribose 1''-2''-cyclic phosphate (APPR&gt;P). May function as an ADP-ribosylase.</text>
</comment>
<evidence type="ECO:0000256" key="4">
    <source>
        <dbReference type="ARBA" id="ARBA00025212"/>
    </source>
</evidence>
<dbReference type="InterPro" id="IPR002745">
    <property type="entry name" value="Ptrans_KptA/Tpt1"/>
</dbReference>
<name>A0ABY9YK62_9GAMM</name>
<dbReference type="NCBIfam" id="NF002014">
    <property type="entry name" value="PRK00819.1-4"/>
    <property type="match status" value="1"/>
</dbReference>
<dbReference type="Proteomes" id="UP001302072">
    <property type="component" value="Chromosome"/>
</dbReference>
<sequence>MTKQLTETSKYLSYILRHEPQSIGLELDSEGWVDIDILINAAGKAGTALDRDLIQHVVDTSEKKRFTVSADGRRIRAAQGHTTAAVDIQHVAKTPPDVLYHGTATRFLESILAEGLRPGQRHHVHLSENVGTATEVGKRYGTPVILQVDAARLHQQGVVFFQADNGVWLVERVPAEFLAPVTN</sequence>
<dbReference type="SUPFAM" id="SSF56399">
    <property type="entry name" value="ADP-ribosylation"/>
    <property type="match status" value="1"/>
</dbReference>
<dbReference type="InterPro" id="IPR042081">
    <property type="entry name" value="RNA_2'-PTrans_C"/>
</dbReference>
<keyword evidence="7" id="KW-1185">Reference proteome</keyword>
<protein>
    <recommendedName>
        <fullName evidence="5">Probable RNA 2'-phosphotransferase</fullName>
        <ecNumber evidence="5">2.7.1.-</ecNumber>
    </recommendedName>
</protein>
<gene>
    <name evidence="5" type="primary">kptA</name>
    <name evidence="6" type="ORF">PDM29_12740</name>
</gene>
<organism evidence="6 7">
    <name type="scientific">Stenotrophomonas oahuensis</name>
    <dbReference type="NCBI Taxonomy" id="3003271"/>
    <lineage>
        <taxon>Bacteria</taxon>
        <taxon>Pseudomonadati</taxon>
        <taxon>Pseudomonadota</taxon>
        <taxon>Gammaproteobacteria</taxon>
        <taxon>Lysobacterales</taxon>
        <taxon>Lysobacteraceae</taxon>
        <taxon>Stenotrophomonas</taxon>
    </lineage>
</organism>
<accession>A0ABY9YK62</accession>
<dbReference type="Pfam" id="PF01885">
    <property type="entry name" value="PTS_2-RNA"/>
    <property type="match status" value="1"/>
</dbReference>
<dbReference type="GO" id="GO:0016740">
    <property type="term" value="F:transferase activity"/>
    <property type="evidence" value="ECO:0007669"/>
    <property type="project" value="UniProtKB-KW"/>
</dbReference>
<dbReference type="PANTHER" id="PTHR12684">
    <property type="entry name" value="PUTATIVE PHOSPHOTRANSFERASE"/>
    <property type="match status" value="1"/>
</dbReference>
<reference evidence="6 7" key="1">
    <citation type="submission" date="2022-12" db="EMBL/GenBank/DDBJ databases">
        <title>Two new species, Stenotrophomonas aracearum and Stenotrophomonas oahuensis, isolated from Anthurium (Araceae family) in Hawaii.</title>
        <authorList>
            <person name="Chunag S.C."/>
            <person name="Dobhal S."/>
            <person name="Alvarez A."/>
            <person name="Arif M."/>
        </authorList>
    </citation>
    <scope>NUCLEOTIDE SEQUENCE [LARGE SCALE GENOMIC DNA]</scope>
    <source>
        <strain evidence="6 7">A5586</strain>
    </source>
</reference>
<dbReference type="Gene3D" id="1.10.10.970">
    <property type="entry name" value="RNA 2'-phosphotransferase, Tpt1/KptA family, N-terminal domain"/>
    <property type="match status" value="1"/>
</dbReference>
<comment type="similarity">
    <text evidence="1 5">Belongs to the KptA/TPT1 family.</text>
</comment>
<dbReference type="InterPro" id="IPR022928">
    <property type="entry name" value="RNA_2'-PTrans_KptA"/>
</dbReference>
<dbReference type="PANTHER" id="PTHR12684:SF2">
    <property type="entry name" value="TRNA 2'-PHOSPHOTRANSFERASE 1"/>
    <property type="match status" value="1"/>
</dbReference>
<evidence type="ECO:0000256" key="2">
    <source>
        <dbReference type="ARBA" id="ARBA00022679"/>
    </source>
</evidence>